<comment type="similarity">
    <text evidence="2">Belongs to the TFIIF beta subunit family.</text>
</comment>
<evidence type="ECO:0000256" key="1">
    <source>
        <dbReference type="ARBA" id="ARBA00004123"/>
    </source>
</evidence>
<evidence type="ECO:0000313" key="12">
    <source>
        <dbReference type="EMBL" id="ORY51801.1"/>
    </source>
</evidence>
<dbReference type="OrthoDB" id="26094at2759"/>
<dbReference type="GO" id="GO:0005674">
    <property type="term" value="C:transcription factor TFIIF complex"/>
    <property type="evidence" value="ECO:0007669"/>
    <property type="project" value="InterPro"/>
</dbReference>
<dbReference type="STRING" id="329046.A0A1Y2CXP3"/>
<dbReference type="Gene3D" id="1.10.10.10">
    <property type="entry name" value="Winged helix-like DNA-binding domain superfamily/Winged helix DNA-binding domain"/>
    <property type="match status" value="1"/>
</dbReference>
<dbReference type="InterPro" id="IPR003196">
    <property type="entry name" value="TFIIF_beta"/>
</dbReference>
<gene>
    <name evidence="12" type="ORF">BCR33DRAFT_711999</name>
</gene>
<comment type="caution">
    <text evidence="12">The sequence shown here is derived from an EMBL/GenBank/DDBJ whole genome shotgun (WGS) entry which is preliminary data.</text>
</comment>
<dbReference type="PANTHER" id="PTHR10445">
    <property type="entry name" value="GENERAL TRANSCRIPTION FACTOR IIF SUBUNIT 2"/>
    <property type="match status" value="1"/>
</dbReference>
<evidence type="ECO:0000256" key="5">
    <source>
        <dbReference type="ARBA" id="ARBA00023125"/>
    </source>
</evidence>
<protein>
    <recommendedName>
        <fullName evidence="3">Transcription initiation factor IIF subunit beta</fullName>
    </recommendedName>
    <alternativeName>
        <fullName evidence="9">TFIIF medium subunit</fullName>
    </alternativeName>
    <alternativeName>
        <fullName evidence="8">TFIIF-beta</fullName>
    </alternativeName>
</protein>
<proteinExistence type="inferred from homology"/>
<feature type="domain" description="TFIIF beta subunit HTH" evidence="10">
    <location>
        <begin position="226"/>
        <end position="288"/>
    </location>
</feature>
<dbReference type="PANTHER" id="PTHR10445:SF0">
    <property type="entry name" value="GENERAL TRANSCRIPTION FACTOR IIF SUBUNIT 2"/>
    <property type="match status" value="1"/>
</dbReference>
<sequence>MEDAINPNGYDANDGGSTWFAATSEAVVKTQTANAEQPINSATVGTQAWLVKIPKFVKEQWDKVGATPGIDLGVLRVYRQKQGSKAPPKITLHLPTNPMPGIADHWTDTLPKNYTLNLTNAATANTHVMTTTEAQDVVTAFTATVVHEATVTPSIDESYRALMKKRQEDEVRKKRNIVEITMDEAKKKMRIQAANVATVDKSIIKASQNAIAVVTGRTNQADKRERMEKADLINALIVLFHQNQYYKFAELVEKTQQPHAWLKEVLSDVAVLVKKGLYNGMYELKPEYAAVGKDDE</sequence>
<dbReference type="Pfam" id="PF02270">
    <property type="entry name" value="TFIIF_beta"/>
    <property type="match status" value="1"/>
</dbReference>
<evidence type="ECO:0000256" key="8">
    <source>
        <dbReference type="ARBA" id="ARBA00081473"/>
    </source>
</evidence>
<keyword evidence="5" id="KW-0238">DNA-binding</keyword>
<dbReference type="InterPro" id="IPR011039">
    <property type="entry name" value="TFIIF_interaction"/>
</dbReference>
<evidence type="ECO:0000256" key="6">
    <source>
        <dbReference type="ARBA" id="ARBA00023163"/>
    </source>
</evidence>
<dbReference type="FunFam" id="1.10.10.10:FF:000035">
    <property type="entry name" value="General transcription factor IIF subunit 2"/>
    <property type="match status" value="1"/>
</dbReference>
<evidence type="ECO:0000256" key="3">
    <source>
        <dbReference type="ARBA" id="ARBA00021453"/>
    </source>
</evidence>
<keyword evidence="13" id="KW-1185">Reference proteome</keyword>
<dbReference type="GO" id="GO:0003677">
    <property type="term" value="F:DNA binding"/>
    <property type="evidence" value="ECO:0007669"/>
    <property type="project" value="UniProtKB-KW"/>
</dbReference>
<dbReference type="InterPro" id="IPR036390">
    <property type="entry name" value="WH_DNA-bd_sf"/>
</dbReference>
<evidence type="ECO:0000256" key="4">
    <source>
        <dbReference type="ARBA" id="ARBA00023015"/>
    </source>
</evidence>
<evidence type="ECO:0000256" key="9">
    <source>
        <dbReference type="ARBA" id="ARBA00081863"/>
    </source>
</evidence>
<dbReference type="Pfam" id="PF17683">
    <property type="entry name" value="TFIIF_beta_N"/>
    <property type="match status" value="1"/>
</dbReference>
<evidence type="ECO:0000259" key="11">
    <source>
        <dbReference type="Pfam" id="PF17683"/>
    </source>
</evidence>
<dbReference type="EMBL" id="MCGO01000004">
    <property type="protein sequence ID" value="ORY51801.1"/>
    <property type="molecule type" value="Genomic_DNA"/>
</dbReference>
<accession>A0A1Y2CXP3</accession>
<organism evidence="12 13">
    <name type="scientific">Rhizoclosmatium globosum</name>
    <dbReference type="NCBI Taxonomy" id="329046"/>
    <lineage>
        <taxon>Eukaryota</taxon>
        <taxon>Fungi</taxon>
        <taxon>Fungi incertae sedis</taxon>
        <taxon>Chytridiomycota</taxon>
        <taxon>Chytridiomycota incertae sedis</taxon>
        <taxon>Chytridiomycetes</taxon>
        <taxon>Chytridiales</taxon>
        <taxon>Chytriomycetaceae</taxon>
        <taxon>Rhizoclosmatium</taxon>
    </lineage>
</organism>
<keyword evidence="4" id="KW-0805">Transcription regulation</keyword>
<dbReference type="InterPro" id="IPR040450">
    <property type="entry name" value="TFIIF_beta_HTH"/>
</dbReference>
<evidence type="ECO:0000259" key="10">
    <source>
        <dbReference type="Pfam" id="PF02270"/>
    </source>
</evidence>
<evidence type="ECO:0000256" key="7">
    <source>
        <dbReference type="ARBA" id="ARBA00023242"/>
    </source>
</evidence>
<keyword evidence="6" id="KW-0804">Transcription</keyword>
<dbReference type="InterPro" id="IPR036388">
    <property type="entry name" value="WH-like_DNA-bd_sf"/>
</dbReference>
<dbReference type="SUPFAM" id="SSF46785">
    <property type="entry name" value="Winged helix' DNA-binding domain"/>
    <property type="match status" value="1"/>
</dbReference>
<dbReference type="SUPFAM" id="SSF50916">
    <property type="entry name" value="Rap30/74 interaction domains"/>
    <property type="match status" value="1"/>
</dbReference>
<name>A0A1Y2CXP3_9FUNG</name>
<dbReference type="CDD" id="cd07980">
    <property type="entry name" value="TFIIF_beta"/>
    <property type="match status" value="1"/>
</dbReference>
<reference evidence="12 13" key="1">
    <citation type="submission" date="2016-07" db="EMBL/GenBank/DDBJ databases">
        <title>Pervasive Adenine N6-methylation of Active Genes in Fungi.</title>
        <authorList>
            <consortium name="DOE Joint Genome Institute"/>
            <person name="Mondo S.J."/>
            <person name="Dannebaum R.O."/>
            <person name="Kuo R.C."/>
            <person name="Labutti K."/>
            <person name="Haridas S."/>
            <person name="Kuo A."/>
            <person name="Salamov A."/>
            <person name="Ahrendt S.R."/>
            <person name="Lipzen A."/>
            <person name="Sullivan W."/>
            <person name="Andreopoulos W.B."/>
            <person name="Clum A."/>
            <person name="Lindquist E."/>
            <person name="Daum C."/>
            <person name="Ramamoorthy G.K."/>
            <person name="Gryganskyi A."/>
            <person name="Culley D."/>
            <person name="Magnuson J.K."/>
            <person name="James T.Y."/>
            <person name="O'Malley M.A."/>
            <person name="Stajich J.E."/>
            <person name="Spatafora J.W."/>
            <person name="Visel A."/>
            <person name="Grigoriev I.V."/>
        </authorList>
    </citation>
    <scope>NUCLEOTIDE SEQUENCE [LARGE SCALE GENOMIC DNA]</scope>
    <source>
        <strain evidence="12 13">JEL800</strain>
    </source>
</reference>
<dbReference type="GO" id="GO:0006367">
    <property type="term" value="P:transcription initiation at RNA polymerase II promoter"/>
    <property type="evidence" value="ECO:0007669"/>
    <property type="project" value="InterPro"/>
</dbReference>
<dbReference type="InterPro" id="IPR040504">
    <property type="entry name" value="TFIIF_beta_N"/>
</dbReference>
<feature type="domain" description="TFIIF beta subunit N-terminal" evidence="11">
    <location>
        <begin position="46"/>
        <end position="174"/>
    </location>
</feature>
<comment type="subcellular location">
    <subcellularLocation>
        <location evidence="1">Nucleus</location>
    </subcellularLocation>
</comment>
<evidence type="ECO:0000256" key="2">
    <source>
        <dbReference type="ARBA" id="ARBA00009543"/>
    </source>
</evidence>
<keyword evidence="7" id="KW-0539">Nucleus</keyword>
<evidence type="ECO:0000313" key="13">
    <source>
        <dbReference type="Proteomes" id="UP000193642"/>
    </source>
</evidence>
<dbReference type="Proteomes" id="UP000193642">
    <property type="component" value="Unassembled WGS sequence"/>
</dbReference>
<dbReference type="AlphaFoldDB" id="A0A1Y2CXP3"/>